<dbReference type="STRING" id="667676.SAMN05192539_102249"/>
<dbReference type="AlphaFoldDB" id="A0A1H7CIE5"/>
<evidence type="ECO:0000256" key="1">
    <source>
        <dbReference type="ARBA" id="ARBA00023015"/>
    </source>
</evidence>
<dbReference type="SUPFAM" id="SSF46785">
    <property type="entry name" value="Winged helix' DNA-binding domain"/>
    <property type="match status" value="1"/>
</dbReference>
<dbReference type="GO" id="GO:0003700">
    <property type="term" value="F:DNA-binding transcription factor activity"/>
    <property type="evidence" value="ECO:0007669"/>
    <property type="project" value="InterPro"/>
</dbReference>
<dbReference type="InterPro" id="IPR036388">
    <property type="entry name" value="WH-like_DNA-bd_sf"/>
</dbReference>
<evidence type="ECO:0000256" key="2">
    <source>
        <dbReference type="ARBA" id="ARBA00023125"/>
    </source>
</evidence>
<dbReference type="InterPro" id="IPR011711">
    <property type="entry name" value="GntR_C"/>
</dbReference>
<evidence type="ECO:0000313" key="5">
    <source>
        <dbReference type="EMBL" id="SEJ89246.1"/>
    </source>
</evidence>
<evidence type="ECO:0000259" key="4">
    <source>
        <dbReference type="PROSITE" id="PS50949"/>
    </source>
</evidence>
<dbReference type="EMBL" id="FNYE01000022">
    <property type="protein sequence ID" value="SEJ89246.1"/>
    <property type="molecule type" value="Genomic_DNA"/>
</dbReference>
<dbReference type="InterPro" id="IPR036390">
    <property type="entry name" value="WH_DNA-bd_sf"/>
</dbReference>
<dbReference type="Pfam" id="PF07729">
    <property type="entry name" value="FCD"/>
    <property type="match status" value="1"/>
</dbReference>
<keyword evidence="3" id="KW-0804">Transcription</keyword>
<organism evidence="5 6">
    <name type="scientific">Paraburkholderia diazotrophica</name>
    <dbReference type="NCBI Taxonomy" id="667676"/>
    <lineage>
        <taxon>Bacteria</taxon>
        <taxon>Pseudomonadati</taxon>
        <taxon>Pseudomonadota</taxon>
        <taxon>Betaproteobacteria</taxon>
        <taxon>Burkholderiales</taxon>
        <taxon>Burkholderiaceae</taxon>
        <taxon>Paraburkholderia</taxon>
    </lineage>
</organism>
<proteinExistence type="predicted"/>
<dbReference type="InterPro" id="IPR008920">
    <property type="entry name" value="TF_FadR/GntR_C"/>
</dbReference>
<dbReference type="InterPro" id="IPR000524">
    <property type="entry name" value="Tscrpt_reg_HTH_GntR"/>
</dbReference>
<sequence>MQKKNVTRNDPCDILNDIRIFIEPNWKMARSSAERVADYRARKKAEGMASLTLVVPAADVALFNQFAAQRREKMREGQHPSEAPRQQWLSMLAAMTPALPSPAAPRRKCNALGAPITRAQTLFVSLLKHIIQLGWPEGLPLGSEQDLIKIHGASRAAMRGAIRLLEHHSIVRVQRGTGGSVIVARPDLSATMQAVSVYLEYAGIASRDILATRRALELAVLDLVIERLDREGEQRLRDQIQTEAQLDGRAGADEFLRFHFLLAELCGDPALRLFDGIVLQLADAHSTFHRQSRPERDRVVARIKEYHRKIACAVIARDRDQARGRMAEYIAGIKTWLE</sequence>
<dbReference type="Gene3D" id="1.20.120.530">
    <property type="entry name" value="GntR ligand-binding domain-like"/>
    <property type="match status" value="1"/>
</dbReference>
<dbReference type="PANTHER" id="PTHR43537:SF5">
    <property type="entry name" value="UXU OPERON TRANSCRIPTIONAL REGULATOR"/>
    <property type="match status" value="1"/>
</dbReference>
<dbReference type="PROSITE" id="PS50949">
    <property type="entry name" value="HTH_GNTR"/>
    <property type="match status" value="1"/>
</dbReference>
<keyword evidence="6" id="KW-1185">Reference proteome</keyword>
<dbReference type="Proteomes" id="UP000198866">
    <property type="component" value="Unassembled WGS sequence"/>
</dbReference>
<evidence type="ECO:0000313" key="6">
    <source>
        <dbReference type="Proteomes" id="UP000198866"/>
    </source>
</evidence>
<feature type="domain" description="HTH gntR-type" evidence="4">
    <location>
        <begin position="116"/>
        <end position="185"/>
    </location>
</feature>
<keyword evidence="1" id="KW-0805">Transcription regulation</keyword>
<keyword evidence="2 5" id="KW-0238">DNA-binding</keyword>
<evidence type="ECO:0000256" key="3">
    <source>
        <dbReference type="ARBA" id="ARBA00023163"/>
    </source>
</evidence>
<dbReference type="GO" id="GO:0003677">
    <property type="term" value="F:DNA binding"/>
    <property type="evidence" value="ECO:0007669"/>
    <property type="project" value="UniProtKB-KW"/>
</dbReference>
<dbReference type="PANTHER" id="PTHR43537">
    <property type="entry name" value="TRANSCRIPTIONAL REGULATOR, GNTR FAMILY"/>
    <property type="match status" value="1"/>
</dbReference>
<dbReference type="SUPFAM" id="SSF48008">
    <property type="entry name" value="GntR ligand-binding domain-like"/>
    <property type="match status" value="1"/>
</dbReference>
<accession>A0A1H7CIE5</accession>
<reference evidence="6" key="1">
    <citation type="submission" date="2016-10" db="EMBL/GenBank/DDBJ databases">
        <authorList>
            <person name="Varghese N."/>
            <person name="Submissions S."/>
        </authorList>
    </citation>
    <scope>NUCLEOTIDE SEQUENCE [LARGE SCALE GENOMIC DNA]</scope>
    <source>
        <strain evidence="6">LMG 26031</strain>
    </source>
</reference>
<gene>
    <name evidence="5" type="ORF">SAMN05192539_102249</name>
</gene>
<dbReference type="SMART" id="SM00895">
    <property type="entry name" value="FCD"/>
    <property type="match status" value="1"/>
</dbReference>
<protein>
    <submittedName>
        <fullName evidence="5">DNA-binding transcriptional regulator, FadR family</fullName>
    </submittedName>
</protein>
<name>A0A1H7CIE5_9BURK</name>
<dbReference type="Gene3D" id="1.10.10.10">
    <property type="entry name" value="Winged helix-like DNA-binding domain superfamily/Winged helix DNA-binding domain"/>
    <property type="match status" value="1"/>
</dbReference>